<dbReference type="EMBL" id="JBHRZH010000015">
    <property type="protein sequence ID" value="MFC3762434.1"/>
    <property type="molecule type" value="Genomic_DNA"/>
</dbReference>
<organism evidence="1 2">
    <name type="scientific">Tenggerimyces flavus</name>
    <dbReference type="NCBI Taxonomy" id="1708749"/>
    <lineage>
        <taxon>Bacteria</taxon>
        <taxon>Bacillati</taxon>
        <taxon>Actinomycetota</taxon>
        <taxon>Actinomycetes</taxon>
        <taxon>Propionibacteriales</taxon>
        <taxon>Nocardioidaceae</taxon>
        <taxon>Tenggerimyces</taxon>
    </lineage>
</organism>
<dbReference type="SUPFAM" id="SSF50475">
    <property type="entry name" value="FMN-binding split barrel"/>
    <property type="match status" value="1"/>
</dbReference>
<dbReference type="RefSeq" id="WP_205118728.1">
    <property type="nucleotide sequence ID" value="NZ_JAFBCM010000001.1"/>
</dbReference>
<reference evidence="2" key="1">
    <citation type="journal article" date="2019" name="Int. J. Syst. Evol. Microbiol.">
        <title>The Global Catalogue of Microorganisms (GCM) 10K type strain sequencing project: providing services to taxonomists for standard genome sequencing and annotation.</title>
        <authorList>
            <consortium name="The Broad Institute Genomics Platform"/>
            <consortium name="The Broad Institute Genome Sequencing Center for Infectious Disease"/>
            <person name="Wu L."/>
            <person name="Ma J."/>
        </authorList>
    </citation>
    <scope>NUCLEOTIDE SEQUENCE [LARGE SCALE GENOMIC DNA]</scope>
    <source>
        <strain evidence="2">CGMCC 4.7241</strain>
    </source>
</reference>
<evidence type="ECO:0000313" key="1">
    <source>
        <dbReference type="EMBL" id="MFC3762434.1"/>
    </source>
</evidence>
<comment type="caution">
    <text evidence="1">The sequence shown here is derived from an EMBL/GenBank/DDBJ whole genome shotgun (WGS) entry which is preliminary data.</text>
</comment>
<keyword evidence="2" id="KW-1185">Reference proteome</keyword>
<sequence>MPMTVDAREAFLAEPHRIATITIARTSRAPLAVPIWYDYTPGGDVSLWMDRDSRKDRLLRVSGRLTVAVHTDDLPYRYVTVEGPVTWNENPTFEDGVRIAARYLPPELVDTYVRQALGPHSLIVHVRPEQWLSADLTEDWVQLQAAT</sequence>
<dbReference type="Proteomes" id="UP001595699">
    <property type="component" value="Unassembled WGS sequence"/>
</dbReference>
<accession>A0ABV7YDL4</accession>
<dbReference type="InterPro" id="IPR012349">
    <property type="entry name" value="Split_barrel_FMN-bd"/>
</dbReference>
<proteinExistence type="predicted"/>
<protein>
    <submittedName>
        <fullName evidence="1">Pyridoxamine 5'-phosphate oxidase</fullName>
    </submittedName>
</protein>
<evidence type="ECO:0000313" key="2">
    <source>
        <dbReference type="Proteomes" id="UP001595699"/>
    </source>
</evidence>
<dbReference type="Gene3D" id="2.30.110.10">
    <property type="entry name" value="Electron Transport, Fmn-binding Protein, Chain A"/>
    <property type="match status" value="1"/>
</dbReference>
<gene>
    <name evidence="1" type="ORF">ACFOUW_16455</name>
</gene>
<name>A0ABV7YDL4_9ACTN</name>